<dbReference type="RefSeq" id="WP_381479900.1">
    <property type="nucleotide sequence ID" value="NZ_JBHTLT010000020.1"/>
</dbReference>
<keyword evidence="1" id="KW-1133">Transmembrane helix</keyword>
<keyword evidence="1" id="KW-0472">Membrane</keyword>
<dbReference type="EMBL" id="JBHTLT010000020">
    <property type="protein sequence ID" value="MFD1204415.1"/>
    <property type="molecule type" value="Genomic_DNA"/>
</dbReference>
<feature type="transmembrane region" description="Helical" evidence="1">
    <location>
        <begin position="6"/>
        <end position="22"/>
    </location>
</feature>
<keyword evidence="3" id="KW-1185">Reference proteome</keyword>
<dbReference type="Proteomes" id="UP001597231">
    <property type="component" value="Unassembled WGS sequence"/>
</dbReference>
<comment type="caution">
    <text evidence="2">The sequence shown here is derived from an EMBL/GenBank/DDBJ whole genome shotgun (WGS) entry which is preliminary data.</text>
</comment>
<evidence type="ECO:0000313" key="2">
    <source>
        <dbReference type="EMBL" id="MFD1204415.1"/>
    </source>
</evidence>
<name>A0ABW3TVJ4_9BACL</name>
<proteinExistence type="predicted"/>
<accession>A0ABW3TVJ4</accession>
<feature type="transmembrane region" description="Helical" evidence="1">
    <location>
        <begin position="34"/>
        <end position="54"/>
    </location>
</feature>
<evidence type="ECO:0000313" key="3">
    <source>
        <dbReference type="Proteomes" id="UP001597231"/>
    </source>
</evidence>
<protein>
    <submittedName>
        <fullName evidence="2">Uncharacterized protein</fullName>
    </submittedName>
</protein>
<gene>
    <name evidence="2" type="ORF">ACFQ38_04630</name>
</gene>
<keyword evidence="1" id="KW-0812">Transmembrane</keyword>
<evidence type="ECO:0000256" key="1">
    <source>
        <dbReference type="SAM" id="Phobius"/>
    </source>
</evidence>
<sequence length="55" mass="6135">MVGFLTGVLLIAILSVVLMLLLPEEMETDMMPIFKLTMGIWIIHSIASIFGHSLF</sequence>
<reference evidence="3" key="1">
    <citation type="journal article" date="2019" name="Int. J. Syst. Evol. Microbiol.">
        <title>The Global Catalogue of Microorganisms (GCM) 10K type strain sequencing project: providing services to taxonomists for standard genome sequencing and annotation.</title>
        <authorList>
            <consortium name="The Broad Institute Genomics Platform"/>
            <consortium name="The Broad Institute Genome Sequencing Center for Infectious Disease"/>
            <person name="Wu L."/>
            <person name="Ma J."/>
        </authorList>
    </citation>
    <scope>NUCLEOTIDE SEQUENCE [LARGE SCALE GENOMIC DNA]</scope>
    <source>
        <strain evidence="3">CCUG 53915</strain>
    </source>
</reference>
<organism evidence="2 3">
    <name type="scientific">Sporosarcina contaminans</name>
    <dbReference type="NCBI Taxonomy" id="633403"/>
    <lineage>
        <taxon>Bacteria</taxon>
        <taxon>Bacillati</taxon>
        <taxon>Bacillota</taxon>
        <taxon>Bacilli</taxon>
        <taxon>Bacillales</taxon>
        <taxon>Caryophanaceae</taxon>
        <taxon>Sporosarcina</taxon>
    </lineage>
</organism>